<reference evidence="3 4" key="1">
    <citation type="journal article" date="2016" name="Nat. Commun.">
        <title>Thousands of microbial genomes shed light on interconnected biogeochemical processes in an aquifer system.</title>
        <authorList>
            <person name="Anantharaman K."/>
            <person name="Brown C.T."/>
            <person name="Hug L.A."/>
            <person name="Sharon I."/>
            <person name="Castelle C.J."/>
            <person name="Probst A.J."/>
            <person name="Thomas B.C."/>
            <person name="Singh A."/>
            <person name="Wilkins M.J."/>
            <person name="Karaoz U."/>
            <person name="Brodie E.L."/>
            <person name="Williams K.H."/>
            <person name="Hubbard S.S."/>
            <person name="Banfield J.F."/>
        </authorList>
    </citation>
    <scope>NUCLEOTIDE SEQUENCE [LARGE SCALE GENOMIC DNA]</scope>
</reference>
<dbReference type="Pfam" id="PF01569">
    <property type="entry name" value="PAP2"/>
    <property type="match status" value="1"/>
</dbReference>
<accession>A0A1F7X5F2</accession>
<dbReference type="InterPro" id="IPR036938">
    <property type="entry name" value="PAP2/HPO_sf"/>
</dbReference>
<evidence type="ECO:0000259" key="2">
    <source>
        <dbReference type="SMART" id="SM00014"/>
    </source>
</evidence>
<dbReference type="Gene3D" id="1.20.144.10">
    <property type="entry name" value="Phosphatidic acid phosphatase type 2/haloperoxidase"/>
    <property type="match status" value="1"/>
</dbReference>
<feature type="transmembrane region" description="Helical" evidence="1">
    <location>
        <begin position="12"/>
        <end position="35"/>
    </location>
</feature>
<keyword evidence="1" id="KW-0812">Transmembrane</keyword>
<name>A0A1F7X5F2_9BACT</name>
<keyword evidence="1" id="KW-0472">Membrane</keyword>
<proteinExistence type="predicted"/>
<dbReference type="Proteomes" id="UP000176778">
    <property type="component" value="Unassembled WGS sequence"/>
</dbReference>
<dbReference type="SUPFAM" id="SSF48317">
    <property type="entry name" value="Acid phosphatase/Vanadium-dependent haloperoxidase"/>
    <property type="match status" value="1"/>
</dbReference>
<dbReference type="SMART" id="SM00014">
    <property type="entry name" value="acidPPc"/>
    <property type="match status" value="1"/>
</dbReference>
<evidence type="ECO:0000313" key="3">
    <source>
        <dbReference type="EMBL" id="OGM10324.1"/>
    </source>
</evidence>
<protein>
    <recommendedName>
        <fullName evidence="2">Phosphatidic acid phosphatase type 2/haloperoxidase domain-containing protein</fullName>
    </recommendedName>
</protein>
<feature type="transmembrane region" description="Helical" evidence="1">
    <location>
        <begin position="137"/>
        <end position="156"/>
    </location>
</feature>
<organism evidence="3 4">
    <name type="scientific">Candidatus Woesebacteria bacterium RBG_13_46_13</name>
    <dbReference type="NCBI Taxonomy" id="1802479"/>
    <lineage>
        <taxon>Bacteria</taxon>
        <taxon>Candidatus Woeseibacteriota</taxon>
    </lineage>
</organism>
<dbReference type="PANTHER" id="PTHR14969">
    <property type="entry name" value="SPHINGOSINE-1-PHOSPHATE PHOSPHOHYDROLASE"/>
    <property type="match status" value="1"/>
</dbReference>
<gene>
    <name evidence="3" type="ORF">A2Y68_02710</name>
</gene>
<evidence type="ECO:0000313" key="4">
    <source>
        <dbReference type="Proteomes" id="UP000176778"/>
    </source>
</evidence>
<dbReference type="EMBL" id="MGFR01000001">
    <property type="protein sequence ID" value="OGM10324.1"/>
    <property type="molecule type" value="Genomic_DNA"/>
</dbReference>
<evidence type="ECO:0000256" key="1">
    <source>
        <dbReference type="SAM" id="Phobius"/>
    </source>
</evidence>
<feature type="transmembrane region" description="Helical" evidence="1">
    <location>
        <begin position="113"/>
        <end position="131"/>
    </location>
</feature>
<dbReference type="AlphaFoldDB" id="A0A1F7X5F2"/>
<feature type="domain" description="Phosphatidic acid phosphatase type 2/haloperoxidase" evidence="2">
    <location>
        <begin position="43"/>
        <end position="152"/>
    </location>
</feature>
<keyword evidence="1" id="KW-1133">Transmembrane helix</keyword>
<dbReference type="STRING" id="1802479.A2Y68_02710"/>
<dbReference type="PANTHER" id="PTHR14969:SF13">
    <property type="entry name" value="AT30094P"/>
    <property type="match status" value="1"/>
</dbReference>
<feature type="transmembrane region" description="Helical" evidence="1">
    <location>
        <begin position="47"/>
        <end position="68"/>
    </location>
</feature>
<comment type="caution">
    <text evidence="3">The sequence shown here is derived from an EMBL/GenBank/DDBJ whole genome shotgun (WGS) entry which is preliminary data.</text>
</comment>
<dbReference type="InterPro" id="IPR000326">
    <property type="entry name" value="PAP2/HPO"/>
</dbReference>
<sequence>MNEILLLDRGSWLIAFLASFLVWIMFGGLIVLWLIDGRIKKEQALHAFLAATFAWLVAEMLKTLIPSTRPFAINGYSPLTLTVPTDNSFPSSHEALSFAMAASIWLHDKKLGTVFVIGAALVGAGRVLANVHFVFDIVAGAGIGIMIALAVYKMHLHQLFSPKSKKP</sequence>